<organism evidence="2 3">
    <name type="scientific">Halothiobacillus diazotrophicus</name>
    <dbReference type="NCBI Taxonomy" id="1860122"/>
    <lineage>
        <taxon>Bacteria</taxon>
        <taxon>Pseudomonadati</taxon>
        <taxon>Pseudomonadota</taxon>
        <taxon>Gammaproteobacteria</taxon>
        <taxon>Chromatiales</taxon>
        <taxon>Halothiobacillaceae</taxon>
        <taxon>Halothiobacillus</taxon>
    </lineage>
</organism>
<gene>
    <name evidence="2" type="ORF">A9404_06935</name>
</gene>
<feature type="signal peptide" evidence="1">
    <location>
        <begin position="1"/>
        <end position="26"/>
    </location>
</feature>
<dbReference type="SUPFAM" id="SSF75169">
    <property type="entry name" value="DsrEFH-like"/>
    <property type="match status" value="1"/>
</dbReference>
<protein>
    <submittedName>
        <fullName evidence="2">Uncharacterized protein</fullName>
    </submittedName>
</protein>
<dbReference type="InterPro" id="IPR027396">
    <property type="entry name" value="DsrEFH-like"/>
</dbReference>
<dbReference type="Pfam" id="PF02635">
    <property type="entry name" value="DsrE"/>
    <property type="match status" value="1"/>
</dbReference>
<proteinExistence type="predicted"/>
<dbReference type="OrthoDB" id="7206705at2"/>
<dbReference type="AlphaFoldDB" id="A0A191ZGZ3"/>
<evidence type="ECO:0000256" key="1">
    <source>
        <dbReference type="SAM" id="SignalP"/>
    </source>
</evidence>
<keyword evidence="1" id="KW-0732">Signal</keyword>
<dbReference type="KEGG" id="haz:A9404_06935"/>
<dbReference type="Proteomes" id="UP000078596">
    <property type="component" value="Chromosome"/>
</dbReference>
<evidence type="ECO:0000313" key="3">
    <source>
        <dbReference type="Proteomes" id="UP000078596"/>
    </source>
</evidence>
<dbReference type="PANTHER" id="PTHR37691">
    <property type="entry name" value="BLR3518 PROTEIN"/>
    <property type="match status" value="1"/>
</dbReference>
<keyword evidence="3" id="KW-1185">Reference proteome</keyword>
<name>A0A191ZGZ3_9GAMM</name>
<evidence type="ECO:0000313" key="2">
    <source>
        <dbReference type="EMBL" id="ANJ67154.1"/>
    </source>
</evidence>
<reference evidence="2 3" key="1">
    <citation type="submission" date="2016-06" db="EMBL/GenBank/DDBJ databases">
        <title>Insight into the functional genes involving in sulfur oxidation in Pearl River water.</title>
        <authorList>
            <person name="Luo J."/>
            <person name="Tan X."/>
            <person name="Lin W."/>
        </authorList>
    </citation>
    <scope>NUCLEOTIDE SEQUENCE [LARGE SCALE GENOMIC DNA]</scope>
    <source>
        <strain evidence="2 3">LS2</strain>
    </source>
</reference>
<dbReference type="InterPro" id="IPR003787">
    <property type="entry name" value="Sulphur_relay_DsrE/F-like"/>
</dbReference>
<dbReference type="RefSeq" id="WP_066099539.1">
    <property type="nucleotide sequence ID" value="NZ_CP016027.1"/>
</dbReference>
<accession>A0A191ZGZ3</accession>
<dbReference type="PANTHER" id="PTHR37691:SF1">
    <property type="entry name" value="BLR3518 PROTEIN"/>
    <property type="match status" value="1"/>
</dbReference>
<dbReference type="EMBL" id="CP016027">
    <property type="protein sequence ID" value="ANJ67154.1"/>
    <property type="molecule type" value="Genomic_DNA"/>
</dbReference>
<dbReference type="Gene3D" id="3.40.1260.10">
    <property type="entry name" value="DsrEFH-like"/>
    <property type="match status" value="1"/>
</dbReference>
<feature type="chain" id="PRO_5008250374" evidence="1">
    <location>
        <begin position="27"/>
        <end position="189"/>
    </location>
</feature>
<sequence length="189" mass="20231">MNINKLSALILAASVLSPLAAPAALAAAEHPAGFWSYPEIAGYGPVHVWPQAIDRPQPGTTYKALFDVTHTKSMDKLNGSLDHVARAVNVFAAAKVPEDHMKFIVIIHGPATAIALDNKAFEAKYGHPNPNLKVIDDLHKAGVRLMVCGNALADNGFTPSEVNPEIKVAMSALSTLIIEQDKGYALMRM</sequence>